<keyword evidence="2" id="KW-1185">Reference proteome</keyword>
<evidence type="ECO:0000313" key="2">
    <source>
        <dbReference type="Proteomes" id="UP000009168"/>
    </source>
</evidence>
<dbReference type="KEGG" id="tet:TTHERM_000058959"/>
<dbReference type="EMBL" id="GG662853">
    <property type="protein sequence ID" value="EWS76496.1"/>
    <property type="molecule type" value="Genomic_DNA"/>
</dbReference>
<dbReference type="InParanoid" id="W7XKG0"/>
<reference evidence="2" key="1">
    <citation type="journal article" date="2006" name="PLoS Biol.">
        <title>Macronuclear genome sequence of the ciliate Tetrahymena thermophila, a model eukaryote.</title>
        <authorList>
            <person name="Eisen J.A."/>
            <person name="Coyne R.S."/>
            <person name="Wu M."/>
            <person name="Wu D."/>
            <person name="Thiagarajan M."/>
            <person name="Wortman J.R."/>
            <person name="Badger J.H."/>
            <person name="Ren Q."/>
            <person name="Amedeo P."/>
            <person name="Jones K.M."/>
            <person name="Tallon L.J."/>
            <person name="Delcher A.L."/>
            <person name="Salzberg S.L."/>
            <person name="Silva J.C."/>
            <person name="Haas B.J."/>
            <person name="Majoros W.H."/>
            <person name="Farzad M."/>
            <person name="Carlton J.M."/>
            <person name="Smith R.K. Jr."/>
            <person name="Garg J."/>
            <person name="Pearlman R.E."/>
            <person name="Karrer K.M."/>
            <person name="Sun L."/>
            <person name="Manning G."/>
            <person name="Elde N.C."/>
            <person name="Turkewitz A.P."/>
            <person name="Asai D.J."/>
            <person name="Wilkes D.E."/>
            <person name="Wang Y."/>
            <person name="Cai H."/>
            <person name="Collins K."/>
            <person name="Stewart B.A."/>
            <person name="Lee S.R."/>
            <person name="Wilamowska K."/>
            <person name="Weinberg Z."/>
            <person name="Ruzzo W.L."/>
            <person name="Wloga D."/>
            <person name="Gaertig J."/>
            <person name="Frankel J."/>
            <person name="Tsao C.-C."/>
            <person name="Gorovsky M.A."/>
            <person name="Keeling P.J."/>
            <person name="Waller R.F."/>
            <person name="Patron N.J."/>
            <person name="Cherry J.M."/>
            <person name="Stover N.A."/>
            <person name="Krieger C.J."/>
            <person name="del Toro C."/>
            <person name="Ryder H.F."/>
            <person name="Williamson S.C."/>
            <person name="Barbeau R.A."/>
            <person name="Hamilton E.P."/>
            <person name="Orias E."/>
        </authorList>
    </citation>
    <scope>NUCLEOTIDE SEQUENCE [LARGE SCALE GENOMIC DNA]</scope>
    <source>
        <strain evidence="2">SB210</strain>
    </source>
</reference>
<accession>W7XKG0</accession>
<evidence type="ECO:0000313" key="1">
    <source>
        <dbReference type="EMBL" id="EWS76496.1"/>
    </source>
</evidence>
<dbReference type="Proteomes" id="UP000009168">
    <property type="component" value="Unassembled WGS sequence"/>
</dbReference>
<protein>
    <submittedName>
        <fullName evidence="1">Uncharacterized protein</fullName>
    </submittedName>
</protein>
<name>W7XKG0_TETTS</name>
<dbReference type="AlphaFoldDB" id="W7XKG0"/>
<dbReference type="RefSeq" id="XP_012650969.1">
    <property type="nucleotide sequence ID" value="XM_012795515.1"/>
</dbReference>
<dbReference type="GeneID" id="24437047"/>
<gene>
    <name evidence="1" type="ORF">TTHERM_000058959</name>
</gene>
<sequence>MNEQSRPSLSLYFLWNSFFHQPKKYFKRKLPNRLASDVQYVSENFSNTYFHLSTTILQTLKYEFLLFLSKIPFVNTLMKNTTIAACRPHIFLGIPTSRDRKTILFIPFSANFYKNDGNIPTNCLGFSIIRSLIYVLASKFNKFVKGIHFTISIFPYLNLSYSVLAVFRTTNICALLYTSLYICSLYLDSILPVQKFLGRAPKQSVEHPQSCRSKPLSSRIERKTACKSSCLLPSHLPPKKRTCWEYISVVEIELTERQATIKSYLI</sequence>
<proteinExistence type="predicted"/>
<organism evidence="1 2">
    <name type="scientific">Tetrahymena thermophila (strain SB210)</name>
    <dbReference type="NCBI Taxonomy" id="312017"/>
    <lineage>
        <taxon>Eukaryota</taxon>
        <taxon>Sar</taxon>
        <taxon>Alveolata</taxon>
        <taxon>Ciliophora</taxon>
        <taxon>Intramacronucleata</taxon>
        <taxon>Oligohymenophorea</taxon>
        <taxon>Hymenostomatida</taxon>
        <taxon>Tetrahymenina</taxon>
        <taxon>Tetrahymenidae</taxon>
        <taxon>Tetrahymena</taxon>
    </lineage>
</organism>